<dbReference type="Proteomes" id="UP000565521">
    <property type="component" value="Unassembled WGS sequence"/>
</dbReference>
<accession>A0A7Y7PL92</accession>
<feature type="signal peptide" evidence="1">
    <location>
        <begin position="1"/>
        <end position="18"/>
    </location>
</feature>
<name>A0A7Y7PL92_9BACT</name>
<keyword evidence="1" id="KW-0732">Signal</keyword>
<comment type="caution">
    <text evidence="2">The sequence shown here is derived from an EMBL/GenBank/DDBJ whole genome shotgun (WGS) entry which is preliminary data.</text>
</comment>
<sequence length="126" mass="14170">MKQLVLLLLLCLGSLLHVSCKKEPAAGEVFIRVKNASSYQFQSVQVRAPDDENNYGALGTGKETSYAAYTTAYRYAYVKVLIDGQEFVFQPIDYVGELPLQPGKYAYVLDVENIMRGFLTLTFEKQ</sequence>
<feature type="chain" id="PRO_5031135530" evidence="1">
    <location>
        <begin position="19"/>
        <end position="126"/>
    </location>
</feature>
<proteinExistence type="predicted"/>
<evidence type="ECO:0000313" key="3">
    <source>
        <dbReference type="Proteomes" id="UP000565521"/>
    </source>
</evidence>
<organism evidence="2 3">
    <name type="scientific">Hymenobacter lapidiphilus</name>
    <dbReference type="NCBI Taxonomy" id="2608003"/>
    <lineage>
        <taxon>Bacteria</taxon>
        <taxon>Pseudomonadati</taxon>
        <taxon>Bacteroidota</taxon>
        <taxon>Cytophagia</taxon>
        <taxon>Cytophagales</taxon>
        <taxon>Hymenobacteraceae</taxon>
        <taxon>Hymenobacter</taxon>
    </lineage>
</organism>
<evidence type="ECO:0000256" key="1">
    <source>
        <dbReference type="SAM" id="SignalP"/>
    </source>
</evidence>
<dbReference type="EMBL" id="JABKAU010000002">
    <property type="protein sequence ID" value="NVO29825.1"/>
    <property type="molecule type" value="Genomic_DNA"/>
</dbReference>
<reference evidence="2 3" key="1">
    <citation type="submission" date="2020-05" db="EMBL/GenBank/DDBJ databases">
        <title>Hymenobacter terrestris sp. nov. and Hymenobacter lapidiphilus sp. nov., isolated from regoliths in Antarctica.</title>
        <authorList>
            <person name="Sedlacek I."/>
            <person name="Pantucek R."/>
            <person name="Zeman M."/>
            <person name="Holochova P."/>
            <person name="Kralova S."/>
            <person name="Stankova E."/>
            <person name="Sedo O."/>
            <person name="Micenkova L."/>
            <person name="Svec P."/>
            <person name="Gupta V."/>
            <person name="Sood U."/>
            <person name="Korpole U.S."/>
            <person name="Lal R."/>
        </authorList>
    </citation>
    <scope>NUCLEOTIDE SEQUENCE [LARGE SCALE GENOMIC DNA]</scope>
    <source>
        <strain evidence="2 3">P5342</strain>
    </source>
</reference>
<dbReference type="RefSeq" id="WP_176906548.1">
    <property type="nucleotide sequence ID" value="NZ_JABKAU010000002.1"/>
</dbReference>
<keyword evidence="3" id="KW-1185">Reference proteome</keyword>
<protein>
    <submittedName>
        <fullName evidence="2">Uncharacterized protein</fullName>
    </submittedName>
</protein>
<gene>
    <name evidence="2" type="ORF">HW554_01290</name>
</gene>
<dbReference type="AlphaFoldDB" id="A0A7Y7PL92"/>
<evidence type="ECO:0000313" key="2">
    <source>
        <dbReference type="EMBL" id="NVO29825.1"/>
    </source>
</evidence>